<sequence>MIWWLKHKSHLLELSTVSNSYLLVDLAIPAPKVPHGFHDIHAFFHLGKDHMLAIQPLHLGSAGEKLGTICVGSSIFHEQDARTCMLQDEVLVIRFLPIDELAISAIMAYRTWPWHTHDVTTS</sequence>
<accession>G7Q396</accession>
<evidence type="ECO:0000313" key="1">
    <source>
        <dbReference type="EMBL" id="EHH61075.1"/>
    </source>
</evidence>
<proteinExistence type="predicted"/>
<name>G7Q396_MACFA</name>
<dbReference type="AlphaFoldDB" id="G7Q396"/>
<organism>
    <name type="scientific">Macaca fascicularis</name>
    <name type="common">Crab-eating macaque</name>
    <name type="synonym">Cynomolgus monkey</name>
    <dbReference type="NCBI Taxonomy" id="9541"/>
    <lineage>
        <taxon>Eukaryota</taxon>
        <taxon>Metazoa</taxon>
        <taxon>Chordata</taxon>
        <taxon>Craniata</taxon>
        <taxon>Vertebrata</taxon>
        <taxon>Euteleostomi</taxon>
        <taxon>Mammalia</taxon>
        <taxon>Eutheria</taxon>
        <taxon>Euarchontoglires</taxon>
        <taxon>Primates</taxon>
        <taxon>Haplorrhini</taxon>
        <taxon>Catarrhini</taxon>
        <taxon>Cercopithecidae</taxon>
        <taxon>Cercopithecinae</taxon>
        <taxon>Macaca</taxon>
    </lineage>
</organism>
<dbReference type="EMBL" id="CM001296">
    <property type="protein sequence ID" value="EHH61075.1"/>
    <property type="molecule type" value="Genomic_DNA"/>
</dbReference>
<protein>
    <submittedName>
        <fullName evidence="1">Uncharacterized protein</fullName>
    </submittedName>
</protein>
<reference evidence="1" key="1">
    <citation type="journal article" date="2011" name="Nat. Biotechnol.">
        <title>Genome sequencing and comparison of two nonhuman primate animal models, the cynomolgus and Chinese rhesus macaques.</title>
        <authorList>
            <person name="Yan G."/>
            <person name="Zhang G."/>
            <person name="Fang X."/>
            <person name="Zhang Y."/>
            <person name="Li C."/>
            <person name="Ling F."/>
            <person name="Cooper D.N."/>
            <person name="Li Q."/>
            <person name="Li Y."/>
            <person name="van Gool A.J."/>
            <person name="Du H."/>
            <person name="Chen J."/>
            <person name="Chen R."/>
            <person name="Zhang P."/>
            <person name="Huang Z."/>
            <person name="Thompson J.R."/>
            <person name="Meng Y."/>
            <person name="Bai Y."/>
            <person name="Wang J."/>
            <person name="Zhuo M."/>
            <person name="Wang T."/>
            <person name="Huang Y."/>
            <person name="Wei L."/>
            <person name="Li J."/>
            <person name="Wang Z."/>
            <person name="Hu H."/>
            <person name="Yang P."/>
            <person name="Le L."/>
            <person name="Stenson P.D."/>
            <person name="Li B."/>
            <person name="Liu X."/>
            <person name="Ball E.V."/>
            <person name="An N."/>
            <person name="Huang Q."/>
            <person name="Zhang Y."/>
            <person name="Fan W."/>
            <person name="Zhang X."/>
            <person name="Li Y."/>
            <person name="Wang W."/>
            <person name="Katze M.G."/>
            <person name="Su B."/>
            <person name="Nielsen R."/>
            <person name="Yang H."/>
            <person name="Wang J."/>
            <person name="Wang X."/>
            <person name="Wang J."/>
        </authorList>
    </citation>
    <scope>NUCLEOTIDE SEQUENCE [LARGE SCALE GENOMIC DNA]</scope>
    <source>
        <strain evidence="1">CE-4</strain>
    </source>
</reference>
<feature type="non-terminal residue" evidence="1">
    <location>
        <position position="122"/>
    </location>
</feature>
<dbReference type="Proteomes" id="UP000009130">
    <property type="component" value="Chromosome X"/>
</dbReference>
<gene>
    <name evidence="1" type="ORF">EGM_19003</name>
</gene>